<evidence type="ECO:0000313" key="1">
    <source>
        <dbReference type="EMBL" id="KAK7474210.1"/>
    </source>
</evidence>
<feature type="non-terminal residue" evidence="1">
    <location>
        <position position="146"/>
    </location>
</feature>
<comment type="caution">
    <text evidence="1">The sequence shown here is derived from an EMBL/GenBank/DDBJ whole genome shotgun (WGS) entry which is preliminary data.</text>
</comment>
<keyword evidence="2" id="KW-1185">Reference proteome</keyword>
<proteinExistence type="predicted"/>
<gene>
    <name evidence="1" type="ORF">BaRGS_00034559</name>
</gene>
<dbReference type="Proteomes" id="UP001519460">
    <property type="component" value="Unassembled WGS sequence"/>
</dbReference>
<accession>A0ABD0JHM8</accession>
<dbReference type="EMBL" id="JACVVK020000444">
    <property type="protein sequence ID" value="KAK7474210.1"/>
    <property type="molecule type" value="Genomic_DNA"/>
</dbReference>
<organism evidence="1 2">
    <name type="scientific">Batillaria attramentaria</name>
    <dbReference type="NCBI Taxonomy" id="370345"/>
    <lineage>
        <taxon>Eukaryota</taxon>
        <taxon>Metazoa</taxon>
        <taxon>Spiralia</taxon>
        <taxon>Lophotrochozoa</taxon>
        <taxon>Mollusca</taxon>
        <taxon>Gastropoda</taxon>
        <taxon>Caenogastropoda</taxon>
        <taxon>Sorbeoconcha</taxon>
        <taxon>Cerithioidea</taxon>
        <taxon>Batillariidae</taxon>
        <taxon>Batillaria</taxon>
    </lineage>
</organism>
<name>A0ABD0JHM8_9CAEN</name>
<reference evidence="1 2" key="1">
    <citation type="journal article" date="2023" name="Sci. Data">
        <title>Genome assembly of the Korean intertidal mud-creeper Batillaria attramentaria.</title>
        <authorList>
            <person name="Patra A.K."/>
            <person name="Ho P.T."/>
            <person name="Jun S."/>
            <person name="Lee S.J."/>
            <person name="Kim Y."/>
            <person name="Won Y.J."/>
        </authorList>
    </citation>
    <scope>NUCLEOTIDE SEQUENCE [LARGE SCALE GENOMIC DNA]</scope>
    <source>
        <strain evidence="1">Wonlab-2016</strain>
    </source>
</reference>
<evidence type="ECO:0000313" key="2">
    <source>
        <dbReference type="Proteomes" id="UP001519460"/>
    </source>
</evidence>
<feature type="non-terminal residue" evidence="1">
    <location>
        <position position="1"/>
    </location>
</feature>
<dbReference type="AlphaFoldDB" id="A0ABD0JHM8"/>
<sequence>QCSKLTVEDEICLELQTVSREGFRICEACNVTCKKINVRAVLQAQLTQEPPGTTGTITILGTEDADMRREETEILDKADVPRYPVFVLANHLFARAGCTCGSPVLKGGVGVDNIPSEIMPINFGCGGWKGEGRQALPQGNLQIAEG</sequence>
<protein>
    <submittedName>
        <fullName evidence="1">Uncharacterized protein</fullName>
    </submittedName>
</protein>